<dbReference type="PANTHER" id="PTHR13593">
    <property type="match status" value="1"/>
</dbReference>
<dbReference type="PANTHER" id="PTHR13593:SF113">
    <property type="entry name" value="SI:DKEY-266F7.9"/>
    <property type="match status" value="1"/>
</dbReference>
<dbReference type="EMBL" id="CAJVRL010000080">
    <property type="protein sequence ID" value="CAG8957554.1"/>
    <property type="molecule type" value="Genomic_DNA"/>
</dbReference>
<dbReference type="Gene3D" id="3.20.20.190">
    <property type="entry name" value="Phosphatidylinositol (PI) phosphodiesterase"/>
    <property type="match status" value="1"/>
</dbReference>
<dbReference type="GO" id="GO:0008081">
    <property type="term" value="F:phosphoric diester hydrolase activity"/>
    <property type="evidence" value="ECO:0007669"/>
    <property type="project" value="InterPro"/>
</dbReference>
<gene>
    <name evidence="2" type="ORF">HYFRA_00010420</name>
</gene>
<evidence type="ECO:0000313" key="3">
    <source>
        <dbReference type="Proteomes" id="UP000696280"/>
    </source>
</evidence>
<dbReference type="InterPro" id="IPR000909">
    <property type="entry name" value="PLipase_C_PInositol-sp_X_dom"/>
</dbReference>
<dbReference type="Pfam" id="PF00388">
    <property type="entry name" value="PI-PLC-X"/>
    <property type="match status" value="1"/>
</dbReference>
<dbReference type="InterPro" id="IPR017946">
    <property type="entry name" value="PLC-like_Pdiesterase_TIM-brl"/>
</dbReference>
<dbReference type="InterPro" id="IPR051057">
    <property type="entry name" value="PI-PLC_domain"/>
</dbReference>
<keyword evidence="3" id="KW-1185">Reference proteome</keyword>
<dbReference type="AlphaFoldDB" id="A0A9N9L150"/>
<organism evidence="2 3">
    <name type="scientific">Hymenoscyphus fraxineus</name>
    <dbReference type="NCBI Taxonomy" id="746836"/>
    <lineage>
        <taxon>Eukaryota</taxon>
        <taxon>Fungi</taxon>
        <taxon>Dikarya</taxon>
        <taxon>Ascomycota</taxon>
        <taxon>Pezizomycotina</taxon>
        <taxon>Leotiomycetes</taxon>
        <taxon>Helotiales</taxon>
        <taxon>Helotiaceae</taxon>
        <taxon>Hymenoscyphus</taxon>
    </lineage>
</organism>
<evidence type="ECO:0000259" key="1">
    <source>
        <dbReference type="SMART" id="SM00148"/>
    </source>
</evidence>
<dbReference type="PROSITE" id="PS50007">
    <property type="entry name" value="PIPLC_X_DOMAIN"/>
    <property type="match status" value="1"/>
</dbReference>
<accession>A0A9N9L150</accession>
<comment type="caution">
    <text evidence="2">The sequence shown here is derived from an EMBL/GenBank/DDBJ whole genome shotgun (WGS) entry which is preliminary data.</text>
</comment>
<name>A0A9N9L150_9HELO</name>
<feature type="domain" description="Phosphatidylinositol-specific phospholipase C X" evidence="1">
    <location>
        <begin position="153"/>
        <end position="305"/>
    </location>
</feature>
<dbReference type="Proteomes" id="UP000696280">
    <property type="component" value="Unassembled WGS sequence"/>
</dbReference>
<proteinExistence type="predicted"/>
<dbReference type="OrthoDB" id="1046782at2759"/>
<evidence type="ECO:0000313" key="2">
    <source>
        <dbReference type="EMBL" id="CAG8957554.1"/>
    </source>
</evidence>
<dbReference type="SUPFAM" id="SSF51695">
    <property type="entry name" value="PLC-like phosphodiesterases"/>
    <property type="match status" value="1"/>
</dbReference>
<dbReference type="CDD" id="cd08586">
    <property type="entry name" value="PI-PLCc_BcPLC_like"/>
    <property type="match status" value="1"/>
</dbReference>
<sequence length="486" mass="54005">MATPPLTIRNLTSTPLELVLLERFAPVSESITTFTKLTRTLSGLTNFSTPATPTSVQLAQKSTSFTNTTLSLDIAPFTTQVTDIDTPPDETLRLTFLASGQRYRLTLPAPTSRSTTLVPLSPSPAHEFTSVYLLAYSHLSIYSSANLQSWMSHIPSALPLSALSIPGTHNSPTYRKALPSVRCQSVSVKTQLENGIRFLDIRVQPENAYDASKEGLVLVHSAFPVALTGTKYFRQLVDTVLSFLEENPTETVIMSIKREGIGRATDQHLSLVLKEHYANDTTRWFTENRIPTLGEARSKIILLRRFAIDESLKAENNGRGWAVDAESWPDNTADGLCSSGEIRVQDFYEVAVHTNITKKIGFCEDHLGRAGRVIYPQHSQSRAENENGRGREKGKEVPDPIFMNFLSASNFWRANCWPERVAEKVNPSILEFLCRRHNEAAIHAEGEKREVGDGSTGVVVCDWVGLNGDWDLVRCVVGMNARLEMR</sequence>
<protein>
    <recommendedName>
        <fullName evidence="1">Phosphatidylinositol-specific phospholipase C X domain-containing protein</fullName>
    </recommendedName>
</protein>
<reference evidence="2" key="1">
    <citation type="submission" date="2021-07" db="EMBL/GenBank/DDBJ databases">
        <authorList>
            <person name="Durling M."/>
        </authorList>
    </citation>
    <scope>NUCLEOTIDE SEQUENCE</scope>
</reference>
<dbReference type="GO" id="GO:0006629">
    <property type="term" value="P:lipid metabolic process"/>
    <property type="evidence" value="ECO:0007669"/>
    <property type="project" value="InterPro"/>
</dbReference>
<dbReference type="SMART" id="SM00148">
    <property type="entry name" value="PLCXc"/>
    <property type="match status" value="1"/>
</dbReference>